<keyword evidence="1" id="KW-1133">Transmembrane helix</keyword>
<dbReference type="EMBL" id="KM038852">
    <property type="protein sequence ID" value="AIG56313.1"/>
    <property type="molecule type" value="Genomic_DNA"/>
</dbReference>
<protein>
    <submittedName>
        <fullName evidence="2">Secreted protein</fullName>
    </submittedName>
</protein>
<evidence type="ECO:0000313" key="2">
    <source>
        <dbReference type="EMBL" id="AIG56313.1"/>
    </source>
</evidence>
<feature type="transmembrane region" description="Helical" evidence="1">
    <location>
        <begin position="7"/>
        <end position="27"/>
    </location>
</feature>
<dbReference type="AlphaFoldDB" id="A0A0A7CP69"/>
<dbReference type="InterPro" id="IPR032675">
    <property type="entry name" value="LRR_dom_sf"/>
</dbReference>
<reference evidence="2" key="1">
    <citation type="journal article" date="2014" name="Genome Biol. Evol.">
        <title>The secreted proteins of Achlya hypogyna and Thraustotheca clavata identify the ancestral oomycete secretome and reveal gene acquisitions by horizontal gene transfer.</title>
        <authorList>
            <person name="Misner I."/>
            <person name="Blouin N."/>
            <person name="Leonard G."/>
            <person name="Richards T.A."/>
            <person name="Lane C.E."/>
        </authorList>
    </citation>
    <scope>NUCLEOTIDE SEQUENCE</scope>
    <source>
        <strain evidence="2">ATCC 48635</strain>
    </source>
</reference>
<name>A0A0A7CP69_ACHHY</name>
<dbReference type="Gene3D" id="3.80.10.10">
    <property type="entry name" value="Ribonuclease Inhibitor"/>
    <property type="match status" value="1"/>
</dbReference>
<keyword evidence="1" id="KW-0812">Transmembrane</keyword>
<accession>A0A0A7CP69</accession>
<evidence type="ECO:0000256" key="1">
    <source>
        <dbReference type="SAM" id="Phobius"/>
    </source>
</evidence>
<proteinExistence type="predicted"/>
<dbReference type="SUPFAM" id="SSF52075">
    <property type="entry name" value="Outer arm dynein light chain 1"/>
    <property type="match status" value="1"/>
</dbReference>
<keyword evidence="1" id="KW-0472">Membrane</keyword>
<sequence>MPPRAHVYVVCVVVCVVVFLATQLATLDGRLAPSPPVQRFVVPGRSVWRKVKASQCMDSWFVCFLRCSRHVFNEIVARIEAHWVDAHGVLHHHAQHDVADRVAVCLFYFTHVDGYDCAVQVFGICRTLAKTFTSQVTTILANFCFAPTVELPTTASAWHANMNAFEAVAGFPNVCCAVDGTLIRIKMFADHEGWYCRKGVPSFDVQGVVDARKRFLAVSIKAGFWFVEIQVPYLQKGAGAPDPKTMARIIQATMVLHNWMIDLDESEDAVDVRPWMHVDGDNLGLGGNALTSLPAEIGRLTCLETLHAERNQLTCLPEALATVTLDHNLFAAFLLPLTKCARLTHLSHAHTELLYLQLRQAVLVPDPAAPEGYSKQLQLLEGLVPPADLNYTVSVLH</sequence>
<organism evidence="2">
    <name type="scientific">Achlya hypogyna</name>
    <name type="common">Oomycete</name>
    <name type="synonym">Protoachlya hypogyna</name>
    <dbReference type="NCBI Taxonomy" id="1202772"/>
    <lineage>
        <taxon>Eukaryota</taxon>
        <taxon>Sar</taxon>
        <taxon>Stramenopiles</taxon>
        <taxon>Oomycota</taxon>
        <taxon>Saprolegniomycetes</taxon>
        <taxon>Saprolegniales</taxon>
        <taxon>Achlyaceae</taxon>
        <taxon>Achlya</taxon>
    </lineage>
</organism>